<evidence type="ECO:0000259" key="2">
    <source>
        <dbReference type="Pfam" id="PF13577"/>
    </source>
</evidence>
<accession>A0A2W5NUH3</accession>
<dbReference type="Gene3D" id="3.10.450.50">
    <property type="match status" value="1"/>
</dbReference>
<dbReference type="Pfam" id="PF13577">
    <property type="entry name" value="SnoaL_4"/>
    <property type="match status" value="1"/>
</dbReference>
<feature type="region of interest" description="Disordered" evidence="1">
    <location>
        <begin position="164"/>
        <end position="185"/>
    </location>
</feature>
<dbReference type="InterPro" id="IPR037401">
    <property type="entry name" value="SnoaL-like"/>
</dbReference>
<name>A0A2W5NUH3_9SPHN</name>
<gene>
    <name evidence="3" type="ORF">DI555_04385</name>
</gene>
<proteinExistence type="predicted"/>
<evidence type="ECO:0000313" key="4">
    <source>
        <dbReference type="Proteomes" id="UP000249082"/>
    </source>
</evidence>
<dbReference type="EMBL" id="QFPX01000003">
    <property type="protein sequence ID" value="PZQ56594.1"/>
    <property type="molecule type" value="Genomic_DNA"/>
</dbReference>
<feature type="compositionally biased region" description="Polar residues" evidence="1">
    <location>
        <begin position="173"/>
        <end position="185"/>
    </location>
</feature>
<sequence>MGEAPAAKDFDIAAQLHDLAARRDIAEAAHRYMRGLDRLDATLQRRAFHDDAVVDCGLMKGTADEFVAFCQNFLGSMAATHHLLGQHRIEISGDTARGEVYFQAWHGLREEGGGVRDLFIAGRYLDRYACRDGEWRITERLLVTDWVKDDPGSLDFFAANPGVVRGGRRGSDPSDTQAQQAGARS</sequence>
<dbReference type="InterPro" id="IPR032710">
    <property type="entry name" value="NTF2-like_dom_sf"/>
</dbReference>
<reference evidence="3 4" key="1">
    <citation type="submission" date="2017-08" db="EMBL/GenBank/DDBJ databases">
        <title>Infants hospitalized years apart are colonized by the same room-sourced microbial strains.</title>
        <authorList>
            <person name="Brooks B."/>
            <person name="Olm M.R."/>
            <person name="Firek B.A."/>
            <person name="Baker R."/>
            <person name="Thomas B.C."/>
            <person name="Morowitz M.J."/>
            <person name="Banfield J.F."/>
        </authorList>
    </citation>
    <scope>NUCLEOTIDE SEQUENCE [LARGE SCALE GENOMIC DNA]</scope>
    <source>
        <strain evidence="3">S2_005_002_R2_33</strain>
    </source>
</reference>
<dbReference type="SUPFAM" id="SSF54427">
    <property type="entry name" value="NTF2-like"/>
    <property type="match status" value="1"/>
</dbReference>
<evidence type="ECO:0000256" key="1">
    <source>
        <dbReference type="SAM" id="MobiDB-lite"/>
    </source>
</evidence>
<dbReference type="Proteomes" id="UP000249082">
    <property type="component" value="Unassembled WGS sequence"/>
</dbReference>
<feature type="domain" description="SnoaL-like" evidence="2">
    <location>
        <begin position="18"/>
        <end position="140"/>
    </location>
</feature>
<dbReference type="AlphaFoldDB" id="A0A2W5NUH3"/>
<organism evidence="3 4">
    <name type="scientific">Novosphingobium pentaromativorans</name>
    <dbReference type="NCBI Taxonomy" id="205844"/>
    <lineage>
        <taxon>Bacteria</taxon>
        <taxon>Pseudomonadati</taxon>
        <taxon>Pseudomonadota</taxon>
        <taxon>Alphaproteobacteria</taxon>
        <taxon>Sphingomonadales</taxon>
        <taxon>Sphingomonadaceae</taxon>
        <taxon>Novosphingobium</taxon>
    </lineage>
</organism>
<protein>
    <submittedName>
        <fullName evidence="3">Nuclear transport factor 2 family protein</fullName>
    </submittedName>
</protein>
<evidence type="ECO:0000313" key="3">
    <source>
        <dbReference type="EMBL" id="PZQ56594.1"/>
    </source>
</evidence>
<comment type="caution">
    <text evidence="3">The sequence shown here is derived from an EMBL/GenBank/DDBJ whole genome shotgun (WGS) entry which is preliminary data.</text>
</comment>